<dbReference type="InterPro" id="IPR036895">
    <property type="entry name" value="Uracil-DNA_glycosylase-like_sf"/>
</dbReference>
<dbReference type="EMBL" id="VNHU01000003">
    <property type="protein sequence ID" value="TYP75207.1"/>
    <property type="molecule type" value="Genomic_DNA"/>
</dbReference>
<reference evidence="2 3" key="1">
    <citation type="submission" date="2019-07" db="EMBL/GenBank/DDBJ databases">
        <title>Genomic Encyclopedia of Archaeal and Bacterial Type Strains, Phase II (KMG-II): from individual species to whole genera.</title>
        <authorList>
            <person name="Goeker M."/>
        </authorList>
    </citation>
    <scope>NUCLEOTIDE SEQUENCE [LARGE SCALE GENOMIC DNA]</scope>
    <source>
        <strain evidence="2 3">DSM 17527</strain>
    </source>
</reference>
<dbReference type="Gene3D" id="3.40.470.10">
    <property type="entry name" value="Uracil-DNA glycosylase-like domain"/>
    <property type="match status" value="1"/>
</dbReference>
<name>A0A5S5C7D2_9FLAO</name>
<organism evidence="2 3">
    <name type="scientific">Aquimarina intermedia</name>
    <dbReference type="NCBI Taxonomy" id="350814"/>
    <lineage>
        <taxon>Bacteria</taxon>
        <taxon>Pseudomonadati</taxon>
        <taxon>Bacteroidota</taxon>
        <taxon>Flavobacteriia</taxon>
        <taxon>Flavobacteriales</taxon>
        <taxon>Flavobacteriaceae</taxon>
        <taxon>Aquimarina</taxon>
    </lineage>
</organism>
<protein>
    <submittedName>
        <fullName evidence="2">Uracil-DNA glycosylase</fullName>
    </submittedName>
</protein>
<dbReference type="SMART" id="SM00987">
    <property type="entry name" value="UreE_C"/>
    <property type="match status" value="1"/>
</dbReference>
<gene>
    <name evidence="2" type="ORF">BD809_103271</name>
</gene>
<proteinExistence type="predicted"/>
<evidence type="ECO:0000313" key="3">
    <source>
        <dbReference type="Proteomes" id="UP000324376"/>
    </source>
</evidence>
<dbReference type="RefSeq" id="WP_148782201.1">
    <property type="nucleotide sequence ID" value="NZ_VNHU01000003.1"/>
</dbReference>
<feature type="domain" description="Uracil-DNA glycosylase-like" evidence="1">
    <location>
        <begin position="25"/>
        <end position="180"/>
    </location>
</feature>
<dbReference type="SUPFAM" id="SSF52141">
    <property type="entry name" value="Uracil-DNA glycosylase-like"/>
    <property type="match status" value="1"/>
</dbReference>
<dbReference type="Proteomes" id="UP000324376">
    <property type="component" value="Unassembled WGS sequence"/>
</dbReference>
<evidence type="ECO:0000259" key="1">
    <source>
        <dbReference type="SMART" id="SM00986"/>
    </source>
</evidence>
<sequence>MEALLSTIKDCTVCEKYLPHGANPILEVSSTSKILLISQAPGRIAHFKSLAWDDAGGKRLKQWLNVSEEEFYNTDNFAIFPMAFCYPGKATVGDLPPRPECAPLWHQQVLSKLRTTPLKILIGKYAQDYYLRDTRTLTERVKNIGSYLPNYLPLPHPSPINRFWMQKNPWFEEDTIPFLQSKIRAMLE</sequence>
<dbReference type="AlphaFoldDB" id="A0A5S5C7D2"/>
<dbReference type="PANTHER" id="PTHR42160">
    <property type="entry name" value="URACIL-DNA GLYCOSYLASE SUPERFAMILY PROTEIN"/>
    <property type="match status" value="1"/>
</dbReference>
<dbReference type="InterPro" id="IPR047124">
    <property type="entry name" value="HI_0220.2"/>
</dbReference>
<dbReference type="SMART" id="SM00986">
    <property type="entry name" value="UDG"/>
    <property type="match status" value="1"/>
</dbReference>
<dbReference type="PANTHER" id="PTHR42160:SF1">
    <property type="entry name" value="URACIL-DNA GLYCOSYLASE SUPERFAMILY PROTEIN"/>
    <property type="match status" value="1"/>
</dbReference>
<keyword evidence="3" id="KW-1185">Reference proteome</keyword>
<dbReference type="InterPro" id="IPR005122">
    <property type="entry name" value="Uracil-DNA_glycosylase-like"/>
</dbReference>
<comment type="caution">
    <text evidence="2">The sequence shown here is derived from an EMBL/GenBank/DDBJ whole genome shotgun (WGS) entry which is preliminary data.</text>
</comment>
<dbReference type="Pfam" id="PF03167">
    <property type="entry name" value="UDG"/>
    <property type="match status" value="1"/>
</dbReference>
<evidence type="ECO:0000313" key="2">
    <source>
        <dbReference type="EMBL" id="TYP75207.1"/>
    </source>
</evidence>
<dbReference type="OrthoDB" id="9789139at2"/>
<dbReference type="CDD" id="cd10033">
    <property type="entry name" value="UDG_like"/>
    <property type="match status" value="1"/>
</dbReference>
<accession>A0A5S5C7D2</accession>